<evidence type="ECO:0000313" key="2">
    <source>
        <dbReference type="Proteomes" id="UP000822688"/>
    </source>
</evidence>
<gene>
    <name evidence="1" type="ORF">KC19_VG007000</name>
</gene>
<protein>
    <submittedName>
        <fullName evidence="1">Uncharacterized protein</fullName>
    </submittedName>
</protein>
<dbReference type="EMBL" id="CM026426">
    <property type="protein sequence ID" value="KAG0571378.1"/>
    <property type="molecule type" value="Genomic_DNA"/>
</dbReference>
<keyword evidence="2" id="KW-1185">Reference proteome</keyword>
<name>A0A8T0HKX6_CERPU</name>
<dbReference type="Proteomes" id="UP000822688">
    <property type="component" value="Chromosome V"/>
</dbReference>
<evidence type="ECO:0000313" key="1">
    <source>
        <dbReference type="EMBL" id="KAG0571378.1"/>
    </source>
</evidence>
<comment type="caution">
    <text evidence="1">The sequence shown here is derived from an EMBL/GenBank/DDBJ whole genome shotgun (WGS) entry which is preliminary data.</text>
</comment>
<sequence>MRQLITQGPVKGGQRLSLWQRCCVRLGGSSEIFGRRGSAVAEEKAAVVKNSGVWSFSEGFEELATSGSWVEDRGCIQSKEQACLAAVAVSYVASVSKVGGGSGAPREGAVLCCRSLSRAVNFVEPSGEFC</sequence>
<dbReference type="AlphaFoldDB" id="A0A8T0HKX6"/>
<proteinExistence type="predicted"/>
<organism evidence="1 2">
    <name type="scientific">Ceratodon purpureus</name>
    <name type="common">Fire moss</name>
    <name type="synonym">Dicranum purpureum</name>
    <dbReference type="NCBI Taxonomy" id="3225"/>
    <lineage>
        <taxon>Eukaryota</taxon>
        <taxon>Viridiplantae</taxon>
        <taxon>Streptophyta</taxon>
        <taxon>Embryophyta</taxon>
        <taxon>Bryophyta</taxon>
        <taxon>Bryophytina</taxon>
        <taxon>Bryopsida</taxon>
        <taxon>Dicranidae</taxon>
        <taxon>Pseudoditrichales</taxon>
        <taxon>Ditrichaceae</taxon>
        <taxon>Ceratodon</taxon>
    </lineage>
</organism>
<reference evidence="1" key="1">
    <citation type="submission" date="2020-06" db="EMBL/GenBank/DDBJ databases">
        <title>WGS assembly of Ceratodon purpureus strain R40.</title>
        <authorList>
            <person name="Carey S.B."/>
            <person name="Jenkins J."/>
            <person name="Shu S."/>
            <person name="Lovell J.T."/>
            <person name="Sreedasyam A."/>
            <person name="Maumus F."/>
            <person name="Tiley G.P."/>
            <person name="Fernandez-Pozo N."/>
            <person name="Barry K."/>
            <person name="Chen C."/>
            <person name="Wang M."/>
            <person name="Lipzen A."/>
            <person name="Daum C."/>
            <person name="Saski C.A."/>
            <person name="Payton A.C."/>
            <person name="Mcbreen J.C."/>
            <person name="Conrad R.E."/>
            <person name="Kollar L.M."/>
            <person name="Olsson S."/>
            <person name="Huttunen S."/>
            <person name="Landis J.B."/>
            <person name="Wickett N.J."/>
            <person name="Johnson M.G."/>
            <person name="Rensing S.A."/>
            <person name="Grimwood J."/>
            <person name="Schmutz J."/>
            <person name="Mcdaniel S.F."/>
        </authorList>
    </citation>
    <scope>NUCLEOTIDE SEQUENCE</scope>
    <source>
        <strain evidence="1">R40</strain>
    </source>
</reference>
<accession>A0A8T0HKX6</accession>